<evidence type="ECO:0000313" key="3">
    <source>
        <dbReference type="Proteomes" id="UP000429607"/>
    </source>
</evidence>
<feature type="region of interest" description="Disordered" evidence="1">
    <location>
        <begin position="147"/>
        <end position="170"/>
    </location>
</feature>
<dbReference type="AlphaFoldDB" id="A0A6A3NYI5"/>
<dbReference type="EMBL" id="QXFV01000073">
    <property type="protein sequence ID" value="KAE9050624.1"/>
    <property type="molecule type" value="Genomic_DNA"/>
</dbReference>
<protein>
    <submittedName>
        <fullName evidence="2">Uncharacterized protein</fullName>
    </submittedName>
</protein>
<sequence>MDALLELELPDAEVDGDGVFEVLVDVNQRWLGRYARLHPSFSMEPALLARNSLWLNAFFQKRRMATSAPSAERIRSALDKNSCDTHAASLAPTPLHKLRAATAHSHLSGRAFAHTDRFYFGVDAVMRGAGHGSASVFDNPLLGTAESAHTGGHAQRPRACCDDQDPSLSR</sequence>
<name>A0A6A3NYI5_9STRA</name>
<gene>
    <name evidence="2" type="ORF">PR001_g2205</name>
</gene>
<evidence type="ECO:0000313" key="2">
    <source>
        <dbReference type="EMBL" id="KAE9050624.1"/>
    </source>
</evidence>
<dbReference type="Proteomes" id="UP000429607">
    <property type="component" value="Unassembled WGS sequence"/>
</dbReference>
<accession>A0A6A3NYI5</accession>
<organism evidence="2 3">
    <name type="scientific">Phytophthora rubi</name>
    <dbReference type="NCBI Taxonomy" id="129364"/>
    <lineage>
        <taxon>Eukaryota</taxon>
        <taxon>Sar</taxon>
        <taxon>Stramenopiles</taxon>
        <taxon>Oomycota</taxon>
        <taxon>Peronosporomycetes</taxon>
        <taxon>Peronosporales</taxon>
        <taxon>Peronosporaceae</taxon>
        <taxon>Phytophthora</taxon>
    </lineage>
</organism>
<reference evidence="2 3" key="1">
    <citation type="submission" date="2018-09" db="EMBL/GenBank/DDBJ databases">
        <title>Genomic investigation of the strawberry pathogen Phytophthora fragariae indicates pathogenicity is determined by transcriptional variation in three key races.</title>
        <authorList>
            <person name="Adams T.M."/>
            <person name="Armitage A.D."/>
            <person name="Sobczyk M.K."/>
            <person name="Bates H.J."/>
            <person name="Dunwell J.M."/>
            <person name="Nellist C.F."/>
            <person name="Harrison R.J."/>
        </authorList>
    </citation>
    <scope>NUCLEOTIDE SEQUENCE [LARGE SCALE GENOMIC DNA]</scope>
    <source>
        <strain evidence="2 3">SCRP249</strain>
    </source>
</reference>
<proteinExistence type="predicted"/>
<comment type="caution">
    <text evidence="2">The sequence shown here is derived from an EMBL/GenBank/DDBJ whole genome shotgun (WGS) entry which is preliminary data.</text>
</comment>
<evidence type="ECO:0000256" key="1">
    <source>
        <dbReference type="SAM" id="MobiDB-lite"/>
    </source>
</evidence>